<organism evidence="5 6">
    <name type="scientific">Candidatus Ghiorseimicrobium undicola</name>
    <dbReference type="NCBI Taxonomy" id="1974746"/>
    <lineage>
        <taxon>Bacteria</taxon>
        <taxon>Pseudomonadati</taxon>
        <taxon>Candidatus Omnitrophota</taxon>
        <taxon>Candidatus Ghiorseimicrobium</taxon>
    </lineage>
</organism>
<reference evidence="5 6" key="1">
    <citation type="submission" date="2017-09" db="EMBL/GenBank/DDBJ databases">
        <title>Depth-based differentiation of microbial function through sediment-hosted aquifers and enrichment of novel symbionts in the deep terrestrial subsurface.</title>
        <authorList>
            <person name="Probst A.J."/>
            <person name="Ladd B."/>
            <person name="Jarett J.K."/>
            <person name="Geller-Mcgrath D.E."/>
            <person name="Sieber C.M."/>
            <person name="Emerson J.B."/>
            <person name="Anantharaman K."/>
            <person name="Thomas B.C."/>
            <person name="Malmstrom R."/>
            <person name="Stieglmeier M."/>
            <person name="Klingl A."/>
            <person name="Woyke T."/>
            <person name="Ryan C.M."/>
            <person name="Banfield J.F."/>
        </authorList>
    </citation>
    <scope>NUCLEOTIDE SEQUENCE [LARGE SCALE GENOMIC DNA]</scope>
    <source>
        <strain evidence="5">CG11_big_fil_rev_8_21_14_0_20_42_13</strain>
    </source>
</reference>
<sequence>MQPDELIHIEVSRVIPAKKYNIIRFLTRVWEFPTYIPTVKEANVVEKKHNIMKTKWSIQVEGIPLTWIEEDTLDLKDDSVYFKSIEGDLQEFHGSWKFEDHLEGTNVIVGVYLRVGIPAIKDFAESYVKNVVTRNFEAILEAFERRAISMRYHSFKQGNLDKLAGFGVLGHFYNFNHLAKCLMTLNPEFKMPSPEFLSKLFSMTPSFKMHEMKEFKSASGAATHGCFIVCTFVPEMLEQDLHAVYSKVVRACKIAEKHGVGIVALGGFTSVVGERLGHQISEEVDIPITTGNTYTAALAIDGVEKAARLLGKELKDLRVTIVGGTGDIGSACARVLAGEVKELTITGRTKSNLRRLRAELRKTRRAMIKATTNNLKAVKNADIIIACATSVSAILDISWFKPGAIICDLGYPKNISYTPTNRKDIIVFSGGLASVPTPINTGVDMGLPSTDISYGCFSEAIILALEKRFENFSYGRGNIMPEKINEIRVLGAKHGFKLAPFYWANRLITEEDFEEVKRAINNA</sequence>
<evidence type="ECO:0008006" key="7">
    <source>
        <dbReference type="Google" id="ProtNLM"/>
    </source>
</evidence>
<feature type="domain" description="Coenzyme Q-binding protein COQ10 START" evidence="4">
    <location>
        <begin position="25"/>
        <end position="138"/>
    </location>
</feature>
<dbReference type="Proteomes" id="UP000229641">
    <property type="component" value="Unassembled WGS sequence"/>
</dbReference>
<protein>
    <recommendedName>
        <fullName evidence="7">Coenzyme Q-binding protein COQ10 START domain-containing protein</fullName>
    </recommendedName>
</protein>
<evidence type="ECO:0000256" key="1">
    <source>
        <dbReference type="ARBA" id="ARBA00008918"/>
    </source>
</evidence>
<dbReference type="EMBL" id="PCWA01000014">
    <property type="protein sequence ID" value="PIQ89890.1"/>
    <property type="molecule type" value="Genomic_DNA"/>
</dbReference>
<evidence type="ECO:0000259" key="3">
    <source>
        <dbReference type="Pfam" id="PF01488"/>
    </source>
</evidence>
<dbReference type="SUPFAM" id="SSF51735">
    <property type="entry name" value="NAD(P)-binding Rossmann-fold domains"/>
    <property type="match status" value="1"/>
</dbReference>
<dbReference type="InterPro" id="IPR006151">
    <property type="entry name" value="Shikm_DH/Glu-tRNA_Rdtase"/>
</dbReference>
<dbReference type="SUPFAM" id="SSF55961">
    <property type="entry name" value="Bet v1-like"/>
    <property type="match status" value="1"/>
</dbReference>
<evidence type="ECO:0000256" key="2">
    <source>
        <dbReference type="ARBA" id="ARBA00022857"/>
    </source>
</evidence>
<evidence type="ECO:0000259" key="4">
    <source>
        <dbReference type="Pfam" id="PF03364"/>
    </source>
</evidence>
<dbReference type="Gene3D" id="3.40.50.720">
    <property type="entry name" value="NAD(P)-binding Rossmann-like Domain"/>
    <property type="match status" value="1"/>
</dbReference>
<gene>
    <name evidence="5" type="ORF">COV72_00925</name>
</gene>
<comment type="similarity">
    <text evidence="1">Belongs to the ribosome association toxin RatA family.</text>
</comment>
<name>A0A2H0LZN0_9BACT</name>
<comment type="caution">
    <text evidence="5">The sequence shown here is derived from an EMBL/GenBank/DDBJ whole genome shotgun (WGS) entry which is preliminary data.</text>
</comment>
<dbReference type="InterPro" id="IPR023393">
    <property type="entry name" value="START-like_dom_sf"/>
</dbReference>
<dbReference type="InterPro" id="IPR036291">
    <property type="entry name" value="NAD(P)-bd_dom_sf"/>
</dbReference>
<dbReference type="Pfam" id="PF03364">
    <property type="entry name" value="Polyketide_cyc"/>
    <property type="match status" value="1"/>
</dbReference>
<dbReference type="Pfam" id="PF01488">
    <property type="entry name" value="Shikimate_DH"/>
    <property type="match status" value="1"/>
</dbReference>
<dbReference type="AlphaFoldDB" id="A0A2H0LZN0"/>
<dbReference type="InterPro" id="IPR005031">
    <property type="entry name" value="COQ10_START"/>
</dbReference>
<dbReference type="Gene3D" id="3.30.530.20">
    <property type="match status" value="1"/>
</dbReference>
<keyword evidence="2" id="KW-0521">NADP</keyword>
<feature type="domain" description="Quinate/shikimate 5-dehydrogenase/glutamyl-tRNA reductase" evidence="3">
    <location>
        <begin position="306"/>
        <end position="426"/>
    </location>
</feature>
<evidence type="ECO:0000313" key="6">
    <source>
        <dbReference type="Proteomes" id="UP000229641"/>
    </source>
</evidence>
<evidence type="ECO:0000313" key="5">
    <source>
        <dbReference type="EMBL" id="PIQ89890.1"/>
    </source>
</evidence>
<proteinExistence type="inferred from homology"/>
<accession>A0A2H0LZN0</accession>